<dbReference type="InterPro" id="IPR038479">
    <property type="entry name" value="Transthyretin-like_sf"/>
</dbReference>
<dbReference type="Gene3D" id="2.60.40.3330">
    <property type="match status" value="1"/>
</dbReference>
<dbReference type="Proteomes" id="UP000614601">
    <property type="component" value="Unassembled WGS sequence"/>
</dbReference>
<comment type="similarity">
    <text evidence="2">Belongs to the nematode transthyretin-like family.</text>
</comment>
<accession>A0A811JZM3</accession>
<dbReference type="GO" id="GO:0009986">
    <property type="term" value="C:cell surface"/>
    <property type="evidence" value="ECO:0007669"/>
    <property type="project" value="InterPro"/>
</dbReference>
<sequence length="157" mass="17622">MRSLSIVLTAILLLSQSNAFNLTETIKGIGRKEQSVAVRGRLLCQGKPSSGVKIKLYDHDTFTMDDLMDAGYTSQNGYFLLAGYSKEIMTLNTHVNVYHKCNYTSQIPTCFQKFTIKIPKSHVVESNEPDFNKAFFIGTINLEREQKGQSTDCINLS</sequence>
<protein>
    <submittedName>
        <fullName evidence="6">Uncharacterized protein</fullName>
    </submittedName>
</protein>
<comment type="caution">
    <text evidence="6">The sequence shown here is derived from an EMBL/GenBank/DDBJ whole genome shotgun (WGS) entry which is preliminary data.</text>
</comment>
<dbReference type="InterPro" id="IPR001534">
    <property type="entry name" value="Transthyretin-like"/>
</dbReference>
<dbReference type="PANTHER" id="PTHR21700">
    <property type="entry name" value="TRANSTHYRETIN-LIKE FAMILY PROTEIN-RELATED"/>
    <property type="match status" value="1"/>
</dbReference>
<evidence type="ECO:0000256" key="2">
    <source>
        <dbReference type="ARBA" id="ARBA00010112"/>
    </source>
</evidence>
<evidence type="ECO:0000313" key="6">
    <source>
        <dbReference type="EMBL" id="CAD5209052.1"/>
    </source>
</evidence>
<evidence type="ECO:0000256" key="3">
    <source>
        <dbReference type="ARBA" id="ARBA00022525"/>
    </source>
</evidence>
<evidence type="ECO:0000256" key="1">
    <source>
        <dbReference type="ARBA" id="ARBA00004613"/>
    </source>
</evidence>
<keyword evidence="4 5" id="KW-0732">Signal</keyword>
<comment type="subcellular location">
    <subcellularLocation>
        <location evidence="1">Secreted</location>
    </subcellularLocation>
</comment>
<evidence type="ECO:0000256" key="5">
    <source>
        <dbReference type="SAM" id="SignalP"/>
    </source>
</evidence>
<dbReference type="PANTHER" id="PTHR21700:SF24">
    <property type="entry name" value="TRANSTHYRETIN-LIKE FAMILY PROTEIN"/>
    <property type="match status" value="1"/>
</dbReference>
<dbReference type="OrthoDB" id="5811720at2759"/>
<reference evidence="6" key="1">
    <citation type="submission" date="2020-09" db="EMBL/GenBank/DDBJ databases">
        <authorList>
            <person name="Kikuchi T."/>
        </authorList>
    </citation>
    <scope>NUCLEOTIDE SEQUENCE</scope>
    <source>
        <strain evidence="6">SH1</strain>
    </source>
</reference>
<dbReference type="Proteomes" id="UP000783686">
    <property type="component" value="Unassembled WGS sequence"/>
</dbReference>
<evidence type="ECO:0000256" key="4">
    <source>
        <dbReference type="ARBA" id="ARBA00022729"/>
    </source>
</evidence>
<evidence type="ECO:0000313" key="7">
    <source>
        <dbReference type="Proteomes" id="UP000614601"/>
    </source>
</evidence>
<keyword evidence="3" id="KW-0964">Secreted</keyword>
<dbReference type="AlphaFoldDB" id="A0A811JZM3"/>
<feature type="signal peptide" evidence="5">
    <location>
        <begin position="1"/>
        <end position="19"/>
    </location>
</feature>
<keyword evidence="7" id="KW-1185">Reference proteome</keyword>
<dbReference type="EMBL" id="CAJFDH010000002">
    <property type="protein sequence ID" value="CAD5209052.1"/>
    <property type="molecule type" value="Genomic_DNA"/>
</dbReference>
<dbReference type="EMBL" id="CAJFCW020000002">
    <property type="protein sequence ID" value="CAG9088351.1"/>
    <property type="molecule type" value="Genomic_DNA"/>
</dbReference>
<proteinExistence type="inferred from homology"/>
<name>A0A811JZM3_9BILA</name>
<feature type="chain" id="PRO_5036408233" evidence="5">
    <location>
        <begin position="20"/>
        <end position="157"/>
    </location>
</feature>
<dbReference type="Pfam" id="PF01060">
    <property type="entry name" value="TTR-52"/>
    <property type="match status" value="1"/>
</dbReference>
<gene>
    <name evidence="6" type="ORF">BOKJ2_LOCUS2487</name>
</gene>
<organism evidence="6 7">
    <name type="scientific">Bursaphelenchus okinawaensis</name>
    <dbReference type="NCBI Taxonomy" id="465554"/>
    <lineage>
        <taxon>Eukaryota</taxon>
        <taxon>Metazoa</taxon>
        <taxon>Ecdysozoa</taxon>
        <taxon>Nematoda</taxon>
        <taxon>Chromadorea</taxon>
        <taxon>Rhabditida</taxon>
        <taxon>Tylenchina</taxon>
        <taxon>Tylenchomorpha</taxon>
        <taxon>Aphelenchoidea</taxon>
        <taxon>Aphelenchoididae</taxon>
        <taxon>Bursaphelenchus</taxon>
    </lineage>
</organism>
<dbReference type="GO" id="GO:0005576">
    <property type="term" value="C:extracellular region"/>
    <property type="evidence" value="ECO:0007669"/>
    <property type="project" value="UniProtKB-SubCell"/>
</dbReference>